<dbReference type="HAMAP" id="MF_00689">
    <property type="entry name" value="Bpt"/>
    <property type="match status" value="1"/>
</dbReference>
<dbReference type="SUPFAM" id="SSF55729">
    <property type="entry name" value="Acyl-CoA N-acyltransferases (Nat)"/>
    <property type="match status" value="1"/>
</dbReference>
<reference evidence="7" key="1">
    <citation type="submission" date="2022-06" db="EMBL/GenBank/DDBJ databases">
        <title>Sneathiella actinostolidae sp. nov., isolated from a sea anemonein the Western Pacific Ocean.</title>
        <authorList>
            <person name="Wei M.J."/>
        </authorList>
    </citation>
    <scope>NUCLEOTIDE SEQUENCE</scope>
    <source>
        <strain evidence="7">PHK-P5</strain>
    </source>
</reference>
<evidence type="ECO:0000259" key="5">
    <source>
        <dbReference type="Pfam" id="PF04376"/>
    </source>
</evidence>
<evidence type="ECO:0000259" key="6">
    <source>
        <dbReference type="Pfam" id="PF04377"/>
    </source>
</evidence>
<name>A0ABY4VZS4_9PROT</name>
<dbReference type="NCBIfam" id="NF002341">
    <property type="entry name" value="PRK01305.1-1"/>
    <property type="match status" value="1"/>
</dbReference>
<dbReference type="Pfam" id="PF04377">
    <property type="entry name" value="ATE_C"/>
    <property type="match status" value="1"/>
</dbReference>
<dbReference type="InterPro" id="IPR007472">
    <property type="entry name" value="N-end_Aminoacyl_Trfase_C"/>
</dbReference>
<dbReference type="InterPro" id="IPR030700">
    <property type="entry name" value="N-end_Aminoacyl_Trfase"/>
</dbReference>
<dbReference type="NCBIfam" id="NF002343">
    <property type="entry name" value="PRK01305.1-4"/>
    <property type="match status" value="1"/>
</dbReference>
<dbReference type="PANTHER" id="PTHR21367:SF1">
    <property type="entry name" value="ARGINYL-TRNA--PROTEIN TRANSFERASE 1"/>
    <property type="match status" value="1"/>
</dbReference>
<accession>A0ABY4VZS4</accession>
<dbReference type="EMBL" id="CP098747">
    <property type="protein sequence ID" value="USG60121.1"/>
    <property type="molecule type" value="Genomic_DNA"/>
</dbReference>
<evidence type="ECO:0000313" key="7">
    <source>
        <dbReference type="EMBL" id="USG60121.1"/>
    </source>
</evidence>
<comment type="catalytic activity">
    <reaction evidence="4">
        <text>N-terminal L-glutamyl-[protein] + L-leucyl-tRNA(Leu) = N-terminal L-leucyl-L-glutamyl-[protein] + tRNA(Leu) + H(+)</text>
        <dbReference type="Rhea" id="RHEA:50412"/>
        <dbReference type="Rhea" id="RHEA-COMP:9613"/>
        <dbReference type="Rhea" id="RHEA-COMP:9622"/>
        <dbReference type="Rhea" id="RHEA-COMP:12664"/>
        <dbReference type="Rhea" id="RHEA-COMP:12668"/>
        <dbReference type="ChEBI" id="CHEBI:15378"/>
        <dbReference type="ChEBI" id="CHEBI:64721"/>
        <dbReference type="ChEBI" id="CHEBI:78442"/>
        <dbReference type="ChEBI" id="CHEBI:78494"/>
        <dbReference type="ChEBI" id="CHEBI:133041"/>
        <dbReference type="EC" id="2.3.2.29"/>
    </reaction>
</comment>
<dbReference type="PIRSF" id="PIRSF037208">
    <property type="entry name" value="ATE_pro_prd"/>
    <property type="match status" value="1"/>
</dbReference>
<keyword evidence="1 4" id="KW-0963">Cytoplasm</keyword>
<dbReference type="NCBIfam" id="NF002346">
    <property type="entry name" value="PRK01305.2-3"/>
    <property type="match status" value="1"/>
</dbReference>
<dbReference type="InterPro" id="IPR016181">
    <property type="entry name" value="Acyl_CoA_acyltransferase"/>
</dbReference>
<evidence type="ECO:0000313" key="8">
    <source>
        <dbReference type="Proteomes" id="UP001056291"/>
    </source>
</evidence>
<organism evidence="7 8">
    <name type="scientific">Sneathiella marina</name>
    <dbReference type="NCBI Taxonomy" id="2950108"/>
    <lineage>
        <taxon>Bacteria</taxon>
        <taxon>Pseudomonadati</taxon>
        <taxon>Pseudomonadota</taxon>
        <taxon>Alphaproteobacteria</taxon>
        <taxon>Sneathiellales</taxon>
        <taxon>Sneathiellaceae</taxon>
        <taxon>Sneathiella</taxon>
    </lineage>
</organism>
<comment type="catalytic activity">
    <reaction evidence="4">
        <text>N-terminal L-aspartyl-[protein] + L-leucyl-tRNA(Leu) = N-terminal L-leucyl-L-aspartyl-[protein] + tRNA(Leu) + H(+)</text>
        <dbReference type="Rhea" id="RHEA:50420"/>
        <dbReference type="Rhea" id="RHEA-COMP:9613"/>
        <dbReference type="Rhea" id="RHEA-COMP:9622"/>
        <dbReference type="Rhea" id="RHEA-COMP:12669"/>
        <dbReference type="Rhea" id="RHEA-COMP:12674"/>
        <dbReference type="ChEBI" id="CHEBI:15378"/>
        <dbReference type="ChEBI" id="CHEBI:64720"/>
        <dbReference type="ChEBI" id="CHEBI:78442"/>
        <dbReference type="ChEBI" id="CHEBI:78494"/>
        <dbReference type="ChEBI" id="CHEBI:133042"/>
        <dbReference type="EC" id="2.3.2.29"/>
    </reaction>
</comment>
<proteinExistence type="inferred from homology"/>
<comment type="similarity">
    <text evidence="4">Belongs to the R-transferase family. Bpt subfamily.</text>
</comment>
<keyword evidence="2 4" id="KW-0808">Transferase</keyword>
<dbReference type="Pfam" id="PF04376">
    <property type="entry name" value="ATE_N"/>
    <property type="match status" value="1"/>
</dbReference>
<comment type="subcellular location">
    <subcellularLocation>
        <location evidence="4">Cytoplasm</location>
    </subcellularLocation>
</comment>
<dbReference type="NCBIfam" id="NF002342">
    <property type="entry name" value="PRK01305.1-3"/>
    <property type="match status" value="1"/>
</dbReference>
<dbReference type="EC" id="2.3.2.29" evidence="4"/>
<keyword evidence="3 4" id="KW-0012">Acyltransferase</keyword>
<dbReference type="PANTHER" id="PTHR21367">
    <property type="entry name" value="ARGININE-TRNA-PROTEIN TRANSFERASE 1"/>
    <property type="match status" value="1"/>
</dbReference>
<gene>
    <name evidence="4" type="primary">bpt</name>
    <name evidence="7" type="ORF">NBZ79_13145</name>
</gene>
<dbReference type="InterPro" id="IPR017138">
    <property type="entry name" value="Asp_Glu_LeuTrfase"/>
</dbReference>
<feature type="domain" description="N-end rule aminoacyl transferase C-terminal" evidence="6">
    <location>
        <begin position="107"/>
        <end position="229"/>
    </location>
</feature>
<evidence type="ECO:0000256" key="2">
    <source>
        <dbReference type="ARBA" id="ARBA00022679"/>
    </source>
</evidence>
<comment type="function">
    <text evidence="4">Functions in the N-end rule pathway of protein degradation where it conjugates Leu from its aminoacyl-tRNA to the N-termini of proteins containing an N-terminal aspartate or glutamate.</text>
</comment>
<keyword evidence="8" id="KW-1185">Reference proteome</keyword>
<evidence type="ECO:0000256" key="4">
    <source>
        <dbReference type="HAMAP-Rule" id="MF_00689"/>
    </source>
</evidence>
<evidence type="ECO:0000256" key="3">
    <source>
        <dbReference type="ARBA" id="ARBA00023315"/>
    </source>
</evidence>
<dbReference type="Proteomes" id="UP001056291">
    <property type="component" value="Chromosome"/>
</dbReference>
<dbReference type="RefSeq" id="WP_251932928.1">
    <property type="nucleotide sequence ID" value="NZ_CP098747.1"/>
</dbReference>
<sequence>MKRVEIPSRFFFSTPPAPCPYLEDRLERKVVTLLAGEDPDHLHNTLSHAGFRRSQDLAYRPACDGCDACIPIRVNAKEFHLKKSFRRVWQANRDLKVAEIPTTATQEHFALFHNYLQSRHSDGGMVDMDFDDYQAMIEDSPVKSQLVEFRKLDGSLYAVSLTDVMEDGLSLVYSFFAPDEDKRSPGTYLILWHILQARYRQLPFVYLGYWIEQSQKMSYKQRFMPSEILTRNGWEPLSPTLK</sequence>
<dbReference type="InterPro" id="IPR007471">
    <property type="entry name" value="N-end_Aminoacyl_Trfase_N"/>
</dbReference>
<evidence type="ECO:0000256" key="1">
    <source>
        <dbReference type="ARBA" id="ARBA00022490"/>
    </source>
</evidence>
<feature type="domain" description="N-end aminoacyl transferase N-terminal" evidence="5">
    <location>
        <begin position="18"/>
        <end position="87"/>
    </location>
</feature>
<dbReference type="GO" id="GO:0004057">
    <property type="term" value="F:arginyl-tRNA--protein transferase activity"/>
    <property type="evidence" value="ECO:0007669"/>
    <property type="project" value="UniProtKB-EC"/>
</dbReference>
<protein>
    <recommendedName>
        <fullName evidence="4">Aspartate/glutamate leucyltransferase</fullName>
        <ecNumber evidence="4">2.3.2.29</ecNumber>
    </recommendedName>
</protein>